<protein>
    <recommendedName>
        <fullName evidence="3">RHS repeat-associated core domain-containing protein</fullName>
    </recommendedName>
</protein>
<dbReference type="PANTHER" id="PTHR32305">
    <property type="match status" value="1"/>
</dbReference>
<proteinExistence type="predicted"/>
<dbReference type="RefSeq" id="WP_141615814.1">
    <property type="nucleotide sequence ID" value="NZ_CP041253.1"/>
</dbReference>
<organism evidence="1 2">
    <name type="scientific">Echinicola soli</name>
    <dbReference type="NCBI Taxonomy" id="2591634"/>
    <lineage>
        <taxon>Bacteria</taxon>
        <taxon>Pseudomonadati</taxon>
        <taxon>Bacteroidota</taxon>
        <taxon>Cytophagia</taxon>
        <taxon>Cytophagales</taxon>
        <taxon>Cyclobacteriaceae</taxon>
        <taxon>Echinicola</taxon>
    </lineage>
</organism>
<dbReference type="InterPro" id="IPR022385">
    <property type="entry name" value="Rhs_assc_core"/>
</dbReference>
<evidence type="ECO:0000313" key="2">
    <source>
        <dbReference type="Proteomes" id="UP000316614"/>
    </source>
</evidence>
<gene>
    <name evidence="1" type="ORF">FKX85_16670</name>
</gene>
<evidence type="ECO:0008006" key="3">
    <source>
        <dbReference type="Google" id="ProtNLM"/>
    </source>
</evidence>
<sequence>MPTQEYLDMWAFQYRYDDRNRMTYKRVPGAEPVYMVYDKLDRLVLAQDGNQRKTGKWSFTKYDAFGRPVITGEKAISGSLSSIRKAVDGHSVLHETYTGSGTTKYSNTAYPASVAEPEIHTVTYYDNYGFTSKSFSLPPGLSGSAGGKIVPVAFNTVKGQLTGTKVKILGTTNDYVETVNFYDDRYRLIQSKVVNYKNGNDIVSTQYDFAGRVRKTHLEHYNPTADISSTEVTQEYTYDHAGRLLTVNHSINGVTPVTLLSNTYNELGELVNKDLAEGFEDIDYAYNIRGWLTKINNVSDGTAKLFEMDMQYDNAPSGHKAYNGNIGSTVWKNPYESTVNRYDYNYDPMNRLTKALYSNGGAGTMGFDVPQISYDLNGNIETLQRRGNDENDNANVTIDNLIYTYARGNQLSKVTDSSGKTAGFKDGTNQTTEYFYDENGNMKEDRNKGITSITYNHLNLPEKVTFNANKYIEYTYDASGTKLSQRTVDGNTTKVSDYLGGFVYENNALQFVQHDEGRIVPKDGGWDYQYNLKDHPEESSGQALGNVRATFKTDEEVDNYLATFENDSQTKNYEETYFSRYGEVTRINANIFDHTDAGTSKTYTSRLNGTGNEVYGLAKSLEVKPGDKVSAEVWAKYLDPETKGASGSSFAQLIEDLSNNASHIVVDGATAGTDPVIPFAGMISHGSGQAGAPKAYLNLLVLDRNQNYVSSSFVQVSTSAKENGSDIPHEYRKINPVTIKESGYVYIYQPQAGQALSNETGSRIEVFPDSHTGQAFDDFKVTHTHSPIVQKDDYYPFGMSFNSYSRPGATSQKYLYNRGSELIDDLNLGLYWTPNRFYDPAIGRFLGTDKLSDMYTSISPMVFGFNNPIKFNDPTGLLGECDDCPEVDLPEVTVTASRLQEANPDYSLLFEQFRNSTNTVYRNLGYVAQNKGAKEARDLLTRGRPLHYSDFEAQQSINSDYLDGIRYLYKYGVTGSIVIIAASPILIENLVQATGTKAALEMGTETVLQMGSSLIFRGDLSSVDVANIGLASVFGKFSFVSQAFIDYNIQDGVSTSFGLGENGKSLFSTGVDLGVGSFNLGHSEILNVSDINKKVIKIYNNIFSGARKGIGEYSKTKE</sequence>
<evidence type="ECO:0000313" key="1">
    <source>
        <dbReference type="EMBL" id="QDH80584.1"/>
    </source>
</evidence>
<dbReference type="Proteomes" id="UP000316614">
    <property type="component" value="Chromosome"/>
</dbReference>
<dbReference type="Gene3D" id="2.180.10.10">
    <property type="entry name" value="RHS repeat-associated core"/>
    <property type="match status" value="2"/>
</dbReference>
<keyword evidence="2" id="KW-1185">Reference proteome</keyword>
<accession>A0A514CLK8</accession>
<dbReference type="PANTHER" id="PTHR32305:SF15">
    <property type="entry name" value="PROTEIN RHSA-RELATED"/>
    <property type="match status" value="1"/>
</dbReference>
<dbReference type="OrthoDB" id="976756at2"/>
<name>A0A514CLK8_9BACT</name>
<reference evidence="1 2" key="1">
    <citation type="submission" date="2019-06" db="EMBL/GenBank/DDBJ databases">
        <title>Echinicola alkalisoli sp. nov. isolated from saline soil.</title>
        <authorList>
            <person name="Sun J.-Q."/>
            <person name="Xu L."/>
        </authorList>
    </citation>
    <scope>NUCLEOTIDE SEQUENCE [LARGE SCALE GENOMIC DNA]</scope>
    <source>
        <strain evidence="1 2">LN3S3</strain>
    </source>
</reference>
<dbReference type="AlphaFoldDB" id="A0A514CLK8"/>
<dbReference type="EMBL" id="CP041253">
    <property type="protein sequence ID" value="QDH80584.1"/>
    <property type="molecule type" value="Genomic_DNA"/>
</dbReference>
<dbReference type="KEGG" id="echi:FKX85_16670"/>
<dbReference type="NCBIfam" id="TIGR03696">
    <property type="entry name" value="Rhs_assc_core"/>
    <property type="match status" value="1"/>
</dbReference>
<dbReference type="InterPro" id="IPR050708">
    <property type="entry name" value="T6SS_VgrG/RHS"/>
</dbReference>